<dbReference type="InterPro" id="IPR027417">
    <property type="entry name" value="P-loop_NTPase"/>
</dbReference>
<reference evidence="1" key="1">
    <citation type="submission" date="2022-11" db="EMBL/GenBank/DDBJ databases">
        <title>Genomic repertoires linked with pathogenic potency of arthritogenic Prevotella copri isolated from the gut of rheumatoid arthritis patients.</title>
        <authorList>
            <person name="Nii T."/>
            <person name="Maeda Y."/>
            <person name="Motooka D."/>
            <person name="Naito M."/>
            <person name="Matsumoto Y."/>
            <person name="Ogawa T."/>
            <person name="Oguro-Igashira E."/>
            <person name="Kishikawa T."/>
            <person name="Yamashita M."/>
            <person name="Koizumi S."/>
            <person name="Kurakawa T."/>
            <person name="Okumura R."/>
            <person name="Kayama H."/>
            <person name="Murakami M."/>
            <person name="Sakaguchi T."/>
            <person name="Das B."/>
            <person name="Nakamura S."/>
            <person name="Okada Y."/>
            <person name="Kumanogoh A."/>
            <person name="Takeda K."/>
        </authorList>
    </citation>
    <scope>NUCLEOTIDE SEQUENCE</scope>
    <source>
        <strain evidence="1">RA-N001-16</strain>
    </source>
</reference>
<dbReference type="InterPro" id="IPR011990">
    <property type="entry name" value="TPR-like_helical_dom_sf"/>
</dbReference>
<accession>A0AAW5UV23</accession>
<comment type="caution">
    <text evidence="1">The sequence shown here is derived from an EMBL/GenBank/DDBJ whole genome shotgun (WGS) entry which is preliminary data.</text>
</comment>
<evidence type="ECO:0000313" key="1">
    <source>
        <dbReference type="EMBL" id="MCW4166483.1"/>
    </source>
</evidence>
<protein>
    <submittedName>
        <fullName evidence="1">AAA-like domain-containing protein</fullName>
    </submittedName>
</protein>
<dbReference type="SUPFAM" id="SSF52540">
    <property type="entry name" value="P-loop containing nucleoside triphosphate hydrolases"/>
    <property type="match status" value="1"/>
</dbReference>
<proteinExistence type="predicted"/>
<dbReference type="RefSeq" id="WP_264912202.1">
    <property type="nucleotide sequence ID" value="NZ_JAPDUL010000004.1"/>
</dbReference>
<dbReference type="Proteomes" id="UP001209476">
    <property type="component" value="Unassembled WGS sequence"/>
</dbReference>
<evidence type="ECO:0000313" key="2">
    <source>
        <dbReference type="Proteomes" id="UP001209476"/>
    </source>
</evidence>
<dbReference type="SUPFAM" id="SSF81901">
    <property type="entry name" value="HCP-like"/>
    <property type="match status" value="1"/>
</dbReference>
<organism evidence="1 2">
    <name type="scientific">Segatella copri</name>
    <dbReference type="NCBI Taxonomy" id="165179"/>
    <lineage>
        <taxon>Bacteria</taxon>
        <taxon>Pseudomonadati</taxon>
        <taxon>Bacteroidota</taxon>
        <taxon>Bacteroidia</taxon>
        <taxon>Bacteroidales</taxon>
        <taxon>Prevotellaceae</taxon>
        <taxon>Segatella</taxon>
    </lineage>
</organism>
<dbReference type="Pfam" id="PF14516">
    <property type="entry name" value="AAA_35"/>
    <property type="match status" value="1"/>
</dbReference>
<dbReference type="Gene3D" id="3.40.50.300">
    <property type="entry name" value="P-loop containing nucleotide triphosphate hydrolases"/>
    <property type="match status" value="1"/>
</dbReference>
<name>A0AAW5UV23_9BACT</name>
<gene>
    <name evidence="1" type="ORF">ONS98_14955</name>
</gene>
<dbReference type="EMBL" id="JAPDUM010000003">
    <property type="protein sequence ID" value="MCW4166483.1"/>
    <property type="molecule type" value="Genomic_DNA"/>
</dbReference>
<dbReference type="AlphaFoldDB" id="A0AAW5UV23"/>
<sequence length="870" mass="102282">MKVRLMSCTIVPEQLYVERDADRQLKSIIDEMERPGYVLVSRQMGKTNLLIHAKDNYENDREVYVYVDFSTVDDLTERDFFRNVIDTAIETHYEIFKEANSIISSLRQDSTLSNQRQYTREIRILLRYVDKLVFIFDEIDALTKTNYSDKVFSQIRSDYFQRVNFRELRKLTYILSGVIEPKDIIKNPNISPFNIGQKIYLNDFDRREFDSFIYKSELLLSESVKDRLFYWTKGNPRMTWDICVLLQDMQNLDVVKLDEAIGRYYFESFDKVPIDTIREMVSKDKVLREALIQLYYGKIDALDDSLKQKLYLAGIVNYQDRNIVIKNPIVEKSLSLDWLMKLQNDDVDYLEKVYDSIYIRHDYLEAIRLLERMLSLNTASKDELNKICLYLGESYYRTVKFSKALFYLQKINSSEVTKEVIQGNLLEGYVYVNQDDTKNALNCFDRNIKIGKETGMSDAYIDESKLGKAEAMIESKDKTLLAEANSLLVSFIAQNDLGSINIPLLPKAHYLLARVKEEDKQINSALEELDAAIMMATEEEKPFLLYQKLLLLKKDEDRNNVAKRILLSLDKKTDVQILENFDYTLKLDVYTLCLILAELILHFKEFKEVIPQYLKLLNESKEAAYNTICKTLLISNEKNAEEFARLILKLSENDKWNFGTDHIFTAYMAVFQKTRKIEDAIAFYKFMKQVNFSRKNFPSVDARFLCEMLVNVVYYYVFTIHDYITGKGVVKLFNDNFGQDTDNVVRCMALKKDYASYAISVFTKKPYIAFDEGGRFLLKWETFLNRVRDLDNSLIDDLKSIVKFVQDHQRKIFRAHQIMFVHKYGRNDLVIIRYIDSSITLSKKYKDIEDDLELGKCKILNMMDRSRLKI</sequence>
<dbReference type="Gene3D" id="1.25.40.10">
    <property type="entry name" value="Tetratricopeptide repeat domain"/>
    <property type="match status" value="1"/>
</dbReference>